<dbReference type="Proteomes" id="UP001408356">
    <property type="component" value="Unassembled WGS sequence"/>
</dbReference>
<evidence type="ECO:0000256" key="2">
    <source>
        <dbReference type="SAM" id="MobiDB-lite"/>
    </source>
</evidence>
<dbReference type="InterPro" id="IPR002110">
    <property type="entry name" value="Ankyrin_rpt"/>
</dbReference>
<feature type="repeat" description="ANK" evidence="1">
    <location>
        <begin position="139"/>
        <end position="171"/>
    </location>
</feature>
<sequence>MIIGYLEDPVEVFDLARCCRRHWSCITLFDIIRKDIELQNRVYQWEVKRYCELGDECDWTLSPDDLFWDVRRAVHPFPLRLPILLFMIKKAPRTRETFSRGPCKAPRGSIKDFTTFKRVVDFCIDIKAFGYLHGDWGLAWKSPLQVAVKKSRLDVVRHLVEGGYDLNTTRSLATEPIDWLMEVIHSIRMTHPSQIYQAEEVGLYLMDQGIRIEAYHLKLTANYGSVVIMQRLLEEPWPEEFDFTSVLLYAVTHNGKYHDHDGPVHMVELLLSAGAMPLKWLWERALKEGHVSIAVSLFTVWREKFDPSVEGILPPGHLTEHLKYLHDGTIKFFEFVLEKYPESLEICNNGDDLTRSEQILLLLHARVTKMDGLSREAERFILNSAAGRHTWGAIACGDIIKAVTEDQPESAAFLIKLCFGSGDGPNTRTARSRSEVHGLVLFELVLLGIKEESWKCVWKLLSFGIDLSMASTADILRIAPELLRYMVHVWDTNPEEDDFGAVINELEAELAVFESQRAAETSKSTSDLQESSQIHAQGGKVYETQNKKVEFLALLHKLLGMNIQRNICRLWYRLGPREIGSPYREGFRGNGEPSSRETRSDWSEVADYGADTTDRESDTDDESDTEEESV</sequence>
<dbReference type="SMART" id="SM00248">
    <property type="entry name" value="ANK"/>
    <property type="match status" value="2"/>
</dbReference>
<comment type="caution">
    <text evidence="3">The sequence shown here is derived from an EMBL/GenBank/DDBJ whole genome shotgun (WGS) entry which is preliminary data.</text>
</comment>
<reference evidence="3 4" key="1">
    <citation type="journal article" date="2024" name="J. Plant Pathol.">
        <title>Sequence and assembly of the genome of Seiridium unicorne, isolate CBS 538.82, causal agent of cypress canker disease.</title>
        <authorList>
            <person name="Scali E."/>
            <person name="Rocca G.D."/>
            <person name="Danti R."/>
            <person name="Garbelotto M."/>
            <person name="Barberini S."/>
            <person name="Baroncelli R."/>
            <person name="Emiliani G."/>
        </authorList>
    </citation>
    <scope>NUCLEOTIDE SEQUENCE [LARGE SCALE GENOMIC DNA]</scope>
    <source>
        <strain evidence="3 4">BM-138-508</strain>
    </source>
</reference>
<dbReference type="EMBL" id="JARVKF010000436">
    <property type="protein sequence ID" value="KAK9413660.1"/>
    <property type="molecule type" value="Genomic_DNA"/>
</dbReference>
<keyword evidence="4" id="KW-1185">Reference proteome</keyword>
<gene>
    <name evidence="3" type="ORF">SUNI508_11741</name>
</gene>
<dbReference type="PROSITE" id="PS50088">
    <property type="entry name" value="ANK_REPEAT"/>
    <property type="match status" value="1"/>
</dbReference>
<evidence type="ECO:0000313" key="3">
    <source>
        <dbReference type="EMBL" id="KAK9413660.1"/>
    </source>
</evidence>
<protein>
    <submittedName>
        <fullName evidence="3">Uncharacterized protein</fullName>
    </submittedName>
</protein>
<keyword evidence="1" id="KW-0040">ANK repeat</keyword>
<organism evidence="3 4">
    <name type="scientific">Seiridium unicorne</name>
    <dbReference type="NCBI Taxonomy" id="138068"/>
    <lineage>
        <taxon>Eukaryota</taxon>
        <taxon>Fungi</taxon>
        <taxon>Dikarya</taxon>
        <taxon>Ascomycota</taxon>
        <taxon>Pezizomycotina</taxon>
        <taxon>Sordariomycetes</taxon>
        <taxon>Xylariomycetidae</taxon>
        <taxon>Amphisphaeriales</taxon>
        <taxon>Sporocadaceae</taxon>
        <taxon>Seiridium</taxon>
    </lineage>
</organism>
<evidence type="ECO:0000256" key="1">
    <source>
        <dbReference type="PROSITE-ProRule" id="PRU00023"/>
    </source>
</evidence>
<dbReference type="PROSITE" id="PS50297">
    <property type="entry name" value="ANK_REP_REGION"/>
    <property type="match status" value="1"/>
</dbReference>
<feature type="compositionally biased region" description="Acidic residues" evidence="2">
    <location>
        <begin position="617"/>
        <end position="630"/>
    </location>
</feature>
<dbReference type="InterPro" id="IPR036770">
    <property type="entry name" value="Ankyrin_rpt-contain_sf"/>
</dbReference>
<name>A0ABR2UG94_9PEZI</name>
<feature type="region of interest" description="Disordered" evidence="2">
    <location>
        <begin position="582"/>
        <end position="630"/>
    </location>
</feature>
<dbReference type="Gene3D" id="1.25.40.20">
    <property type="entry name" value="Ankyrin repeat-containing domain"/>
    <property type="match status" value="1"/>
</dbReference>
<accession>A0ABR2UG94</accession>
<proteinExistence type="predicted"/>
<evidence type="ECO:0000313" key="4">
    <source>
        <dbReference type="Proteomes" id="UP001408356"/>
    </source>
</evidence>